<dbReference type="AlphaFoldDB" id="A0A016WJT7"/>
<gene>
    <name evidence="2" type="primary">Acey_s0638.g979</name>
    <name evidence="2" type="ORF">Y032_0638g979</name>
</gene>
<name>A0A016WJT7_9BILA</name>
<dbReference type="Proteomes" id="UP000024635">
    <property type="component" value="Unassembled WGS sequence"/>
</dbReference>
<dbReference type="OrthoDB" id="5895551at2759"/>
<protein>
    <submittedName>
        <fullName evidence="2">Uncharacterized protein</fullName>
    </submittedName>
</protein>
<evidence type="ECO:0000313" key="2">
    <source>
        <dbReference type="EMBL" id="EYC39876.1"/>
    </source>
</evidence>
<accession>A0A016WJT7</accession>
<dbReference type="EMBL" id="JARK01000238">
    <property type="protein sequence ID" value="EYC39876.1"/>
    <property type="molecule type" value="Genomic_DNA"/>
</dbReference>
<keyword evidence="3" id="KW-1185">Reference proteome</keyword>
<comment type="caution">
    <text evidence="2">The sequence shown here is derived from an EMBL/GenBank/DDBJ whole genome shotgun (WGS) entry which is preliminary data.</text>
</comment>
<feature type="signal peptide" evidence="1">
    <location>
        <begin position="1"/>
        <end position="16"/>
    </location>
</feature>
<feature type="chain" id="PRO_5001494785" evidence="1">
    <location>
        <begin position="17"/>
        <end position="202"/>
    </location>
</feature>
<evidence type="ECO:0000313" key="3">
    <source>
        <dbReference type="Proteomes" id="UP000024635"/>
    </source>
</evidence>
<evidence type="ECO:0000256" key="1">
    <source>
        <dbReference type="SAM" id="SignalP"/>
    </source>
</evidence>
<sequence>MLLIFLSLSLFSTCSAACKASKDWKTCACPVEDGPMGVFQLLTGYFTPKILKQVGVEDYIYCGMDVTNYGFELIDVAAEDICNQKTMKQIKDDIIKAIPVKLSVSQMSEFTKIKKDVDNCLKALGSSLDKVMDKAATPLSAYLNKDFTKLKKFGSDTTKKTGKKCNAILTDMYKQACPILKEQYVKKGIQAVKPKLTPQEWK</sequence>
<reference evidence="3" key="1">
    <citation type="journal article" date="2015" name="Nat. Genet.">
        <title>The genome and transcriptome of the zoonotic hookworm Ancylostoma ceylanicum identify infection-specific gene families.</title>
        <authorList>
            <person name="Schwarz E.M."/>
            <person name="Hu Y."/>
            <person name="Antoshechkin I."/>
            <person name="Miller M.M."/>
            <person name="Sternberg P.W."/>
            <person name="Aroian R.V."/>
        </authorList>
    </citation>
    <scope>NUCLEOTIDE SEQUENCE</scope>
    <source>
        <strain evidence="3">HY135</strain>
    </source>
</reference>
<organism evidence="2 3">
    <name type="scientific">Ancylostoma ceylanicum</name>
    <dbReference type="NCBI Taxonomy" id="53326"/>
    <lineage>
        <taxon>Eukaryota</taxon>
        <taxon>Metazoa</taxon>
        <taxon>Ecdysozoa</taxon>
        <taxon>Nematoda</taxon>
        <taxon>Chromadorea</taxon>
        <taxon>Rhabditida</taxon>
        <taxon>Rhabditina</taxon>
        <taxon>Rhabditomorpha</taxon>
        <taxon>Strongyloidea</taxon>
        <taxon>Ancylostomatidae</taxon>
        <taxon>Ancylostomatinae</taxon>
        <taxon>Ancylostoma</taxon>
    </lineage>
</organism>
<proteinExistence type="predicted"/>
<keyword evidence="1" id="KW-0732">Signal</keyword>